<dbReference type="PANTHER" id="PTHR48228:SF4">
    <property type="entry name" value="BLR3030 PROTEIN"/>
    <property type="match status" value="1"/>
</dbReference>
<evidence type="ECO:0008006" key="3">
    <source>
        <dbReference type="Google" id="ProtNLM"/>
    </source>
</evidence>
<dbReference type="RefSeq" id="WP_084325943.1">
    <property type="nucleotide sequence ID" value="NZ_NOVD01000007.1"/>
</dbReference>
<comment type="caution">
    <text evidence="1">The sequence shown here is derived from an EMBL/GenBank/DDBJ whole genome shotgun (WGS) entry which is preliminary data.</text>
</comment>
<reference evidence="1 2" key="1">
    <citation type="submission" date="2017-07" db="EMBL/GenBank/DDBJ databases">
        <title>Draft sequence of Rhodococcus enclensis 23b-28.</title>
        <authorList>
            <person name="Besaury L."/>
            <person name="Sancelme M."/>
            <person name="Amato P."/>
            <person name="Lallement A."/>
            <person name="Delort A.-M."/>
        </authorList>
    </citation>
    <scope>NUCLEOTIDE SEQUENCE [LARGE SCALE GENOMIC DNA]</scope>
    <source>
        <strain evidence="1 2">23b-28</strain>
    </source>
</reference>
<protein>
    <recommendedName>
        <fullName evidence="3">CoA transferase</fullName>
    </recommendedName>
</protein>
<accession>A0A2A5JB38</accession>
<sequence length="437" mass="47058">MDHGYGFYLDEYQRDVGVHTDDRRGHIECPDSAGFLAAHLPVFDLAAGSVAAFASAIHRSTGPGDGHWTLDPERIAASFSSDRLFRIGGEPINGFSEYSGFFAARDGWVRTHGNYPHHRDRLLAILELDHGSPKDAVAQRISELSAIEIEQQAAEIGAIAVRVRTETEWRLSEQCAAARSEPLVSIRVRDEGKPRTHPTRPRVLDLTRVIAGPVATRALALVGADVLRIDPPAIPEIGWQHLDSGQGKRSALLDLKSSAEAAAFRELLDTADVLVTGYRPGALEALIGQDLPAHLIHGRVSAWGWEGPWANRRGFDSIVQAASGISFLEGGEKPGALPAQALDHSTGYFLAAGILDALTLRSHDGRGRDVDVSLASTGARLLDAPGRTVHPGLPTAPGLNAVVNHADVTTARPALAEFEDYPEPSHPWGSDRAEWAH</sequence>
<dbReference type="InterPro" id="IPR023606">
    <property type="entry name" value="CoA-Trfase_III_dom_1_sf"/>
</dbReference>
<dbReference type="Proteomes" id="UP000230886">
    <property type="component" value="Unassembled WGS sequence"/>
</dbReference>
<name>A0A2A5JB38_RHOSG</name>
<evidence type="ECO:0000313" key="2">
    <source>
        <dbReference type="Proteomes" id="UP000230886"/>
    </source>
</evidence>
<dbReference type="EMBL" id="NOVD01000007">
    <property type="protein sequence ID" value="PCK26765.1"/>
    <property type="molecule type" value="Genomic_DNA"/>
</dbReference>
<dbReference type="SUPFAM" id="SSF89796">
    <property type="entry name" value="CoA-transferase family III (CaiB/BaiF)"/>
    <property type="match status" value="2"/>
</dbReference>
<gene>
    <name evidence="1" type="ORF">CHR55_13255</name>
</gene>
<dbReference type="InterPro" id="IPR003673">
    <property type="entry name" value="CoA-Trfase_fam_III"/>
</dbReference>
<dbReference type="AlphaFoldDB" id="A0A2A5JB38"/>
<proteinExistence type="predicted"/>
<evidence type="ECO:0000313" key="1">
    <source>
        <dbReference type="EMBL" id="PCK26765.1"/>
    </source>
</evidence>
<dbReference type="GO" id="GO:0003824">
    <property type="term" value="F:catalytic activity"/>
    <property type="evidence" value="ECO:0007669"/>
    <property type="project" value="InterPro"/>
</dbReference>
<dbReference type="Pfam" id="PF02515">
    <property type="entry name" value="CoA_transf_3"/>
    <property type="match status" value="1"/>
</dbReference>
<dbReference type="InterPro" id="IPR050509">
    <property type="entry name" value="CoA-transferase_III"/>
</dbReference>
<organism evidence="1 2">
    <name type="scientific">Rhodococcus qingshengii</name>
    <dbReference type="NCBI Taxonomy" id="334542"/>
    <lineage>
        <taxon>Bacteria</taxon>
        <taxon>Bacillati</taxon>
        <taxon>Actinomycetota</taxon>
        <taxon>Actinomycetes</taxon>
        <taxon>Mycobacteriales</taxon>
        <taxon>Nocardiaceae</taxon>
        <taxon>Rhodococcus</taxon>
        <taxon>Rhodococcus erythropolis group</taxon>
    </lineage>
</organism>
<dbReference type="Gene3D" id="3.40.50.10540">
    <property type="entry name" value="Crotonobetainyl-coa:carnitine coa-transferase, domain 1"/>
    <property type="match status" value="1"/>
</dbReference>
<dbReference type="PANTHER" id="PTHR48228">
    <property type="entry name" value="SUCCINYL-COA--D-CITRAMALATE COA-TRANSFERASE"/>
    <property type="match status" value="1"/>
</dbReference>